<feature type="transmembrane region" description="Helical" evidence="1">
    <location>
        <begin position="177"/>
        <end position="210"/>
    </location>
</feature>
<feature type="transmembrane region" description="Helical" evidence="1">
    <location>
        <begin position="7"/>
        <end position="25"/>
    </location>
</feature>
<dbReference type="AlphaFoldDB" id="A0A0G0AW90"/>
<keyword evidence="1" id="KW-0812">Transmembrane</keyword>
<comment type="caution">
    <text evidence="2">The sequence shown here is derived from an EMBL/GenBank/DDBJ whole genome shotgun (WGS) entry which is preliminary data.</text>
</comment>
<keyword evidence="1" id="KW-0472">Membrane</keyword>
<feature type="transmembrane region" description="Helical" evidence="1">
    <location>
        <begin position="216"/>
        <end position="238"/>
    </location>
</feature>
<reference evidence="2 3" key="1">
    <citation type="journal article" date="2015" name="Nature">
        <title>rRNA introns, odd ribosomes, and small enigmatic genomes across a large radiation of phyla.</title>
        <authorList>
            <person name="Brown C.T."/>
            <person name="Hug L.A."/>
            <person name="Thomas B.C."/>
            <person name="Sharon I."/>
            <person name="Castelle C.J."/>
            <person name="Singh A."/>
            <person name="Wilkins M.J."/>
            <person name="Williams K.H."/>
            <person name="Banfield J.F."/>
        </authorList>
    </citation>
    <scope>NUCLEOTIDE SEQUENCE [LARGE SCALE GENOMIC DNA]</scope>
</reference>
<feature type="transmembrane region" description="Helical" evidence="1">
    <location>
        <begin position="405"/>
        <end position="424"/>
    </location>
</feature>
<feature type="transmembrane region" description="Helical" evidence="1">
    <location>
        <begin position="306"/>
        <end position="326"/>
    </location>
</feature>
<feature type="transmembrane region" description="Helical" evidence="1">
    <location>
        <begin position="144"/>
        <end position="165"/>
    </location>
</feature>
<feature type="transmembrane region" description="Helical" evidence="1">
    <location>
        <begin position="122"/>
        <end position="138"/>
    </location>
</feature>
<evidence type="ECO:0000313" key="3">
    <source>
        <dbReference type="Proteomes" id="UP000034803"/>
    </source>
</evidence>
<name>A0A0G0AW90_9BACT</name>
<sequence>MKIIKNWIYPILIIMICVFLAWKNYVPNTILSGWDTLHPEFNFWLYLRRSLNGVWMEHQGLGAVASQAHPAEISRLFVVGLLNLLLPQNLVRYTFFFLSLTTGVLGIYFFTKHLLSLRLQKYVQASAFLASLFYLFNLTTVQQFYVPLEMFAVHYALVPWLFLLASKYINKSNNNLLFWFGIITFFASSMAHTATLFYVYLLCLGLYTFLLNCKKSFVLMAITILINLFWLLPNLYFIKNHSQEVSNSKIHSTFTGEAALQSEVFGTFKDLALSKNFLFNWQDYNFSNNQFVDLLGVWKNHLNKPFVIQIGFILFGISIFGFLVSIFRKSKYSALLFPVFLISIFFWINSNPPFETIFDYFKNNINLFREGLRFPFTKFSIILIMILSIWFSFASQLIFSILGKIKLSFIYFLIIILFLIYFQFPQLQGNLINKSMLVKIPNEYSEMFNWFDKQDYSARVARLPLNTYWGWQYNDWGYQGAGFDWFGIKQPILEREFDRWSSFNETFYLQASNALYNNDNETFKKVLEKYQVKYLVLDESIIDAGGDKDLLRLTDIKNTLSNLKINEVARFGFLTIYDTNIASNNFVSAVNNYSLVNADLNYSLVDPIYSKYRDYVQSEDGIGYPFVNFDKRGLVNIKIINNELLITNKSTNSEVQLPIDGKTSETFASDRGFNETFNCDLMKKGEVQRQQLEIGRSYKAMDGGVSCDYFSYTDLTYDKAYILRVKGNNLDGRSLKIYLYNWETQRVELEELMPTGKFDEYFVIYSKDSKEGGYTLNVETRSFGRISSENEVNLIEIVPFDINLISNLYIDPKVDLLKTGNLEIKDVIKYGTSIYKVQVKGEGLLVLNQSFEKGWISYPRLEHVKVNSWANGFVINIKRSEQKIK</sequence>
<feature type="transmembrane region" description="Helical" evidence="1">
    <location>
        <begin position="379"/>
        <end position="399"/>
    </location>
</feature>
<protein>
    <recommendedName>
        <fullName evidence="4">Membrane protein 6-pyruvoyl-tetrahydropterin synthase-related domain-containing protein</fullName>
    </recommendedName>
</protein>
<keyword evidence="1" id="KW-1133">Transmembrane helix</keyword>
<dbReference type="EMBL" id="LBOI01000021">
    <property type="protein sequence ID" value="KKP30885.1"/>
    <property type="molecule type" value="Genomic_DNA"/>
</dbReference>
<accession>A0A0G0AW90</accession>
<gene>
    <name evidence="2" type="ORF">UR21_C0021G0001</name>
</gene>
<evidence type="ECO:0000313" key="2">
    <source>
        <dbReference type="EMBL" id="KKP30885.1"/>
    </source>
</evidence>
<evidence type="ECO:0008006" key="4">
    <source>
        <dbReference type="Google" id="ProtNLM"/>
    </source>
</evidence>
<feature type="transmembrane region" description="Helical" evidence="1">
    <location>
        <begin position="90"/>
        <end position="110"/>
    </location>
</feature>
<organism evidence="2 3">
    <name type="scientific">Candidatus Woesebacteria bacterium GW2011_GWC2_31_9</name>
    <dbReference type="NCBI Taxonomy" id="1618586"/>
    <lineage>
        <taxon>Bacteria</taxon>
        <taxon>Candidatus Woeseibacteriota</taxon>
    </lineage>
</organism>
<proteinExistence type="predicted"/>
<evidence type="ECO:0000256" key="1">
    <source>
        <dbReference type="SAM" id="Phobius"/>
    </source>
</evidence>
<feature type="transmembrane region" description="Helical" evidence="1">
    <location>
        <begin position="332"/>
        <end position="348"/>
    </location>
</feature>
<dbReference type="Proteomes" id="UP000034803">
    <property type="component" value="Unassembled WGS sequence"/>
</dbReference>
<feature type="non-terminal residue" evidence="2">
    <location>
        <position position="885"/>
    </location>
</feature>